<dbReference type="Pfam" id="PF06890">
    <property type="entry name" value="Phage_Mu_Gp45"/>
    <property type="match status" value="1"/>
</dbReference>
<evidence type="ECO:0000259" key="1">
    <source>
        <dbReference type="Pfam" id="PF06890"/>
    </source>
</evidence>
<keyword evidence="3" id="KW-1185">Reference proteome</keyword>
<reference evidence="2 3" key="1">
    <citation type="journal article" date="2019" name="Environ. Microbiol.">
        <title>Species interactions and distinct microbial communities in high Arctic permafrost affected cryosols are associated with the CH4 and CO2 gas fluxes.</title>
        <authorList>
            <person name="Altshuler I."/>
            <person name="Hamel J."/>
            <person name="Turney S."/>
            <person name="Magnuson E."/>
            <person name="Levesque R."/>
            <person name="Greer C."/>
            <person name="Whyte L.G."/>
        </authorList>
    </citation>
    <scope>NUCLEOTIDE SEQUENCE [LARGE SCALE GENOMIC DNA]</scope>
    <source>
        <strain evidence="2 3">S9.3B</strain>
    </source>
</reference>
<feature type="domain" description="Bacteriophage Mu Gp45 N-terminal" evidence="1">
    <location>
        <begin position="33"/>
        <end position="88"/>
    </location>
</feature>
<dbReference type="EMBL" id="RCZP01000018">
    <property type="protein sequence ID" value="TPG53275.1"/>
    <property type="molecule type" value="Genomic_DNA"/>
</dbReference>
<evidence type="ECO:0000313" key="2">
    <source>
        <dbReference type="EMBL" id="TPG53275.1"/>
    </source>
</evidence>
<dbReference type="InterPro" id="IPR044033">
    <property type="entry name" value="GpV-like_apex"/>
</dbReference>
<dbReference type="RefSeq" id="WP_140884978.1">
    <property type="nucleotide sequence ID" value="NZ_RCZP01000018.1"/>
</dbReference>
<evidence type="ECO:0000313" key="3">
    <source>
        <dbReference type="Proteomes" id="UP000317078"/>
    </source>
</evidence>
<organism evidence="2 3">
    <name type="scientific">Muricoccus nepalensis</name>
    <dbReference type="NCBI Taxonomy" id="1854500"/>
    <lineage>
        <taxon>Bacteria</taxon>
        <taxon>Pseudomonadati</taxon>
        <taxon>Pseudomonadota</taxon>
        <taxon>Alphaproteobacteria</taxon>
        <taxon>Acetobacterales</taxon>
        <taxon>Roseomonadaceae</taxon>
        <taxon>Muricoccus</taxon>
    </lineage>
</organism>
<name>A0A502FUX9_9PROT</name>
<dbReference type="AlphaFoldDB" id="A0A502FUX9"/>
<protein>
    <submittedName>
        <fullName evidence="2">Baseplate assembly protein</fullName>
    </submittedName>
</protein>
<comment type="caution">
    <text evidence="2">The sequence shown here is derived from an EMBL/GenBank/DDBJ whole genome shotgun (WGS) entry which is preliminary data.</text>
</comment>
<gene>
    <name evidence="2" type="ORF">EAH89_17305</name>
</gene>
<sequence length="164" mass="16948">MNARQLAGRVGMMIGLGRIMATRTDRATGRSTLTAQVKLPETGEVRDDTPVLSLYGVSSRPRPGADAAVLFLGGNRAAGVIIATDDGRFTIELAEGEAAIHTHDGSHVHVKLGGKIAVKAAVEVTMDTPVLRVTGDVVASGISLVHHRHGGVQNGSGQTGEPNA</sequence>
<proteinExistence type="predicted"/>
<dbReference type="Proteomes" id="UP000317078">
    <property type="component" value="Unassembled WGS sequence"/>
</dbReference>
<dbReference type="OrthoDB" id="7364815at2"/>
<dbReference type="Pfam" id="PF18946">
    <property type="entry name" value="Apex"/>
    <property type="match status" value="1"/>
</dbReference>
<accession>A0A502FUX9</accession>
<dbReference type="InterPro" id="IPR053861">
    <property type="entry name" value="Phage_Mu_Gp45_N"/>
</dbReference>